<gene>
    <name evidence="2" type="ORF">SNA_37440</name>
</gene>
<protein>
    <recommendedName>
        <fullName evidence="1">CHAT domain-containing protein</fullName>
    </recommendedName>
</protein>
<proteinExistence type="predicted"/>
<keyword evidence="3" id="KW-1185">Reference proteome</keyword>
<dbReference type="InterPro" id="IPR024983">
    <property type="entry name" value="CHAT_dom"/>
</dbReference>
<reference evidence="2 3" key="1">
    <citation type="submission" date="2014-09" db="EMBL/GenBank/DDBJ databases">
        <title>Draft genome sequence of Streptomyces natalensis ATCC 27448, producer of the antifungal pimaricin.</title>
        <authorList>
            <person name="Mendes M.V."/>
            <person name="Beites T."/>
            <person name="Pires S."/>
            <person name="Santos C.L."/>
            <person name="Moradas-Ferreira P."/>
        </authorList>
    </citation>
    <scope>NUCLEOTIDE SEQUENCE [LARGE SCALE GENOMIC DNA]</scope>
    <source>
        <strain evidence="2 3">ATCC 27448</strain>
    </source>
</reference>
<sequence>MHPPKGPSLSLEVVGRDQPRLVLRRSVGREEVEVSIELAQGGIQRARRGAQAAVDGLRRSLQLTLEQPADDWDGVERGLRELYVRGTAMLHQLFRDPDLIRFINTLHDFLPGLNGTASGLPDIQFIADADTVLPIELLPALMMAKDRRPIKDYLTLEESASRFLGFSANIRRHIRGGIVPHPPLAQIMDSWVSAIPNARGFAVEVFQNAALGSVSTEVGNLQRYGEPHIFVLGPWPGSEDRESDSAEIIEKILCEHPERPGEFWPHVLHFACHCRVSQDPTEITLLLQGGQSTSCVEVRLVEMESQSAIIVSRSPLGGVPTPRLPLVFLNACSSAESEPLTGASLPEFFLRKGYLGFIGTETAIPDVVAAEISSKFYDNFLSGRSLGESIWLSKWSLLRRYRNPLGLLYTTYADGDLYVEHALEGNLDHDS</sequence>
<name>A0A0D7CBR7_9ACTN</name>
<comment type="caution">
    <text evidence="2">The sequence shown here is derived from an EMBL/GenBank/DDBJ whole genome shotgun (WGS) entry which is preliminary data.</text>
</comment>
<accession>A0A0D7CBR7</accession>
<organism evidence="2 3">
    <name type="scientific">Streptomyces natalensis ATCC 27448</name>
    <dbReference type="NCBI Taxonomy" id="1240678"/>
    <lineage>
        <taxon>Bacteria</taxon>
        <taxon>Bacillati</taxon>
        <taxon>Actinomycetota</taxon>
        <taxon>Actinomycetes</taxon>
        <taxon>Kitasatosporales</taxon>
        <taxon>Streptomycetaceae</taxon>
        <taxon>Streptomyces</taxon>
    </lineage>
</organism>
<evidence type="ECO:0000313" key="2">
    <source>
        <dbReference type="EMBL" id="KIZ13693.1"/>
    </source>
</evidence>
<dbReference type="EMBL" id="JRKI01000062">
    <property type="protein sequence ID" value="KIZ13693.1"/>
    <property type="molecule type" value="Genomic_DNA"/>
</dbReference>
<dbReference type="AlphaFoldDB" id="A0A0D7CBR7"/>
<evidence type="ECO:0000313" key="3">
    <source>
        <dbReference type="Proteomes" id="UP000032458"/>
    </source>
</evidence>
<dbReference type="PATRIC" id="fig|1240678.4.peg.7978"/>
<dbReference type="Proteomes" id="UP000032458">
    <property type="component" value="Unassembled WGS sequence"/>
</dbReference>
<feature type="domain" description="CHAT" evidence="1">
    <location>
        <begin position="170"/>
        <end position="388"/>
    </location>
</feature>
<dbReference type="Pfam" id="PF12770">
    <property type="entry name" value="CHAT"/>
    <property type="match status" value="1"/>
</dbReference>
<evidence type="ECO:0000259" key="1">
    <source>
        <dbReference type="Pfam" id="PF12770"/>
    </source>
</evidence>